<evidence type="ECO:0000313" key="9">
    <source>
        <dbReference type="EMBL" id="RIL41901.1"/>
    </source>
</evidence>
<evidence type="ECO:0000256" key="3">
    <source>
        <dbReference type="ARBA" id="ARBA00022679"/>
    </source>
</evidence>
<keyword evidence="3 6" id="KW-0808">Transferase</keyword>
<dbReference type="InterPro" id="IPR010280">
    <property type="entry name" value="U5_MeTrfase_fam"/>
</dbReference>
<dbReference type="InterPro" id="IPR012340">
    <property type="entry name" value="NA-bd_OB-fold"/>
</dbReference>
<dbReference type="Gene3D" id="2.40.50.140">
    <property type="entry name" value="Nucleic acid-binding proteins"/>
    <property type="match status" value="1"/>
</dbReference>
<dbReference type="InterPro" id="IPR030390">
    <property type="entry name" value="MeTrfase_TrmA_AS"/>
</dbReference>
<accession>A0A418HLS8</accession>
<protein>
    <submittedName>
        <fullName evidence="9">23S rRNA (Uracil(1939)-C(5))-methyltransferase RlmD</fullName>
        <ecNumber evidence="9">2.1.1.190</ecNumber>
    </submittedName>
</protein>
<dbReference type="PROSITE" id="PS50926">
    <property type="entry name" value="TRAM"/>
    <property type="match status" value="1"/>
</dbReference>
<dbReference type="FunFam" id="3.40.50.150:FF:000009">
    <property type="entry name" value="23S rRNA (Uracil(1939)-C(5))-methyltransferase RlmD"/>
    <property type="match status" value="1"/>
</dbReference>
<dbReference type="GO" id="GO:0070475">
    <property type="term" value="P:rRNA base methylation"/>
    <property type="evidence" value="ECO:0007669"/>
    <property type="project" value="TreeGrafter"/>
</dbReference>
<keyword evidence="2 6" id="KW-0489">Methyltransferase</keyword>
<keyword evidence="1" id="KW-0004">4Fe-4S</keyword>
<evidence type="ECO:0000256" key="2">
    <source>
        <dbReference type="ARBA" id="ARBA00022603"/>
    </source>
</evidence>
<gene>
    <name evidence="9" type="primary">rlmD</name>
    <name evidence="9" type="ORF">BUZ01_10720</name>
</gene>
<feature type="active site" description="Nucleophile" evidence="6">
    <location>
        <position position="411"/>
    </location>
</feature>
<evidence type="ECO:0000256" key="4">
    <source>
        <dbReference type="ARBA" id="ARBA00022691"/>
    </source>
</evidence>
<dbReference type="PROSITE" id="PS01231">
    <property type="entry name" value="TRMA_2"/>
    <property type="match status" value="1"/>
</dbReference>
<dbReference type="GO" id="GO:0051539">
    <property type="term" value="F:4 iron, 4 sulfur cluster binding"/>
    <property type="evidence" value="ECO:0007669"/>
    <property type="project" value="UniProtKB-KW"/>
</dbReference>
<dbReference type="PANTHER" id="PTHR11061">
    <property type="entry name" value="RNA M5U METHYLTRANSFERASE"/>
    <property type="match status" value="1"/>
</dbReference>
<dbReference type="SUPFAM" id="SSF50249">
    <property type="entry name" value="Nucleic acid-binding proteins"/>
    <property type="match status" value="1"/>
</dbReference>
<keyword evidence="1" id="KW-0479">Metal-binding</keyword>
<proteinExistence type="inferred from homology"/>
<evidence type="ECO:0000256" key="6">
    <source>
        <dbReference type="PROSITE-ProRule" id="PRU01024"/>
    </source>
</evidence>
<feature type="binding site" evidence="6">
    <location>
        <position position="286"/>
    </location>
    <ligand>
        <name>S-adenosyl-L-methionine</name>
        <dbReference type="ChEBI" id="CHEBI:59789"/>
    </ligand>
</feature>
<dbReference type="GO" id="GO:0070041">
    <property type="term" value="F:rRNA (uridine-C5-)-methyltransferase activity"/>
    <property type="evidence" value="ECO:0007669"/>
    <property type="project" value="TreeGrafter"/>
</dbReference>
<dbReference type="AlphaFoldDB" id="A0A418HLS8"/>
<dbReference type="Gene3D" id="2.40.50.1070">
    <property type="match status" value="1"/>
</dbReference>
<dbReference type="EMBL" id="QXRZ01000007">
    <property type="protein sequence ID" value="RIL41901.1"/>
    <property type="molecule type" value="Genomic_DNA"/>
</dbReference>
<comment type="similarity">
    <text evidence="6">Belongs to the class I-like SAM-binding methyltransferase superfamily. RNA M5U methyltransferase family.</text>
</comment>
<feature type="active site" evidence="7">
    <location>
        <position position="411"/>
    </location>
</feature>
<name>A0A418HLS8_STAGA</name>
<dbReference type="NCBIfam" id="TIGR00479">
    <property type="entry name" value="rumA"/>
    <property type="match status" value="1"/>
</dbReference>
<dbReference type="Proteomes" id="UP000283576">
    <property type="component" value="Unassembled WGS sequence"/>
</dbReference>
<dbReference type="EC" id="2.1.1.190" evidence="9"/>
<evidence type="ECO:0000256" key="5">
    <source>
        <dbReference type="ARBA" id="ARBA00023014"/>
    </source>
</evidence>
<dbReference type="SUPFAM" id="SSF53335">
    <property type="entry name" value="S-adenosyl-L-methionine-dependent methyltransferases"/>
    <property type="match status" value="1"/>
</dbReference>
<keyword evidence="4 6" id="KW-0949">S-adenosyl-L-methionine</keyword>
<evidence type="ECO:0000256" key="7">
    <source>
        <dbReference type="PROSITE-ProRule" id="PRU10015"/>
    </source>
</evidence>
<dbReference type="RefSeq" id="WP_107526957.1">
    <property type="nucleotide sequence ID" value="NZ_JAIBNU010000005.1"/>
</dbReference>
<keyword evidence="5" id="KW-0411">Iron-sulfur</keyword>
<feature type="binding site" evidence="6">
    <location>
        <position position="315"/>
    </location>
    <ligand>
        <name>S-adenosyl-L-methionine</name>
        <dbReference type="ChEBI" id="CHEBI:59789"/>
    </ligand>
</feature>
<dbReference type="FunFam" id="2.40.50.140:FF:000097">
    <property type="entry name" value="23S rRNA (uracil(1939)-C(5))-methyltransferase RlmD"/>
    <property type="match status" value="1"/>
</dbReference>
<evidence type="ECO:0000256" key="1">
    <source>
        <dbReference type="ARBA" id="ARBA00022485"/>
    </source>
</evidence>
<keyword evidence="1" id="KW-0408">Iron</keyword>
<dbReference type="Pfam" id="PF01938">
    <property type="entry name" value="TRAM"/>
    <property type="match status" value="1"/>
</dbReference>
<dbReference type="PROSITE" id="PS01230">
    <property type="entry name" value="TRMA_1"/>
    <property type="match status" value="1"/>
</dbReference>
<feature type="domain" description="TRAM" evidence="8">
    <location>
        <begin position="3"/>
        <end position="61"/>
    </location>
</feature>
<dbReference type="InterPro" id="IPR029063">
    <property type="entry name" value="SAM-dependent_MTases_sf"/>
</dbReference>
<dbReference type="Pfam" id="PF05958">
    <property type="entry name" value="tRNA_U5-meth_tr"/>
    <property type="match status" value="1"/>
</dbReference>
<reference evidence="9 10" key="1">
    <citation type="journal article" date="2016" name="Front. Microbiol.">
        <title>Comprehensive Phylogenetic Analysis of Bovine Non-aureus Staphylococci Species Based on Whole-Genome Sequencing.</title>
        <authorList>
            <person name="Naushad S."/>
            <person name="Barkema H.W."/>
            <person name="Luby C."/>
            <person name="Condas L.A."/>
            <person name="Nobrega D.B."/>
            <person name="Carson D.A."/>
            <person name="De Buck J."/>
        </authorList>
    </citation>
    <scope>NUCLEOTIDE SEQUENCE [LARGE SCALE GENOMIC DNA]</scope>
    <source>
        <strain evidence="9 10">SNUC 1388</strain>
    </source>
</reference>
<evidence type="ECO:0000313" key="10">
    <source>
        <dbReference type="Proteomes" id="UP000283576"/>
    </source>
</evidence>
<dbReference type="InterPro" id="IPR002792">
    <property type="entry name" value="TRAM_dom"/>
</dbReference>
<organism evidence="9 10">
    <name type="scientific">Staphylococcus gallinarum</name>
    <dbReference type="NCBI Taxonomy" id="1293"/>
    <lineage>
        <taxon>Bacteria</taxon>
        <taxon>Bacillati</taxon>
        <taxon>Bacillota</taxon>
        <taxon>Bacilli</taxon>
        <taxon>Bacillales</taxon>
        <taxon>Staphylococcaceae</taxon>
        <taxon>Staphylococcus</taxon>
    </lineage>
</organism>
<sequence>MSTLQKNEVRVGKVIDLTHEGHGVVKLDRYPIFIPNALIDETIEYKVIKVKKNFAIGKLLDIKVQSNQRVEPPCVYYYKCGGCQLQHLSYQAQLAMKKEQVINLFHRKANFENTIIHDTIGMKTPWRYRNKSQIPVGKNEDNDAIMGFYRQRSHQIIDMDECLIQDTKHQDVMNHVKQWFNELNVSIYDERKKAGLMRHVVIRTGHYTGDLMVIFVTNGKKFKQSDIMTQKLIEAFPNIKSVKHNINNTHSNVIMGDVSHTLYGVDQIEDTLSDITFKISDQSFYQINSTQTEKLYQRAIEYADLQGEETVLDTYCGIGTIGLYMAPKAKHVYGVEVVPEAIEDAKKNATINQFENTTFVCGKAEEVILKWKAQGIKPDVVMVDPPRKGCDESFLDTLLELNPRRIVYISCNPSTQQRDAQHLATQYELTQITPVDMFPHTTHVETVAQFDRI</sequence>
<dbReference type="CDD" id="cd02440">
    <property type="entry name" value="AdoMet_MTases"/>
    <property type="match status" value="1"/>
</dbReference>
<dbReference type="Gene3D" id="3.40.50.150">
    <property type="entry name" value="Vaccinia Virus protein VP39"/>
    <property type="match status" value="1"/>
</dbReference>
<feature type="binding site" evidence="6">
    <location>
        <position position="336"/>
    </location>
    <ligand>
        <name>S-adenosyl-L-methionine</name>
        <dbReference type="ChEBI" id="CHEBI:59789"/>
    </ligand>
</feature>
<dbReference type="FunFam" id="2.40.50.1070:FF:000003">
    <property type="entry name" value="23S rRNA (Uracil-5-)-methyltransferase RumA"/>
    <property type="match status" value="1"/>
</dbReference>
<comment type="caution">
    <text evidence="9">The sequence shown here is derived from an EMBL/GenBank/DDBJ whole genome shotgun (WGS) entry which is preliminary data.</text>
</comment>
<evidence type="ECO:0000259" key="8">
    <source>
        <dbReference type="PROSITE" id="PS50926"/>
    </source>
</evidence>
<dbReference type="InterPro" id="IPR030391">
    <property type="entry name" value="MeTrfase_TrmA_CS"/>
</dbReference>
<dbReference type="PROSITE" id="PS51687">
    <property type="entry name" value="SAM_MT_RNA_M5U"/>
    <property type="match status" value="1"/>
</dbReference>
<feature type="binding site" evidence="6">
    <location>
        <position position="384"/>
    </location>
    <ligand>
        <name>S-adenosyl-L-methionine</name>
        <dbReference type="ChEBI" id="CHEBI:59789"/>
    </ligand>
</feature>
<dbReference type="PANTHER" id="PTHR11061:SF30">
    <property type="entry name" value="TRNA (URACIL(54)-C(5))-METHYLTRANSFERASE"/>
    <property type="match status" value="1"/>
</dbReference>